<proteinExistence type="inferred from homology"/>
<dbReference type="GO" id="GO:0009090">
    <property type="term" value="P:homoserine biosynthetic process"/>
    <property type="evidence" value="ECO:0007669"/>
    <property type="project" value="TreeGrafter"/>
</dbReference>
<evidence type="ECO:0000259" key="8">
    <source>
        <dbReference type="PROSITE" id="PS51671"/>
    </source>
</evidence>
<dbReference type="InterPro" id="IPR001048">
    <property type="entry name" value="Asp/Glu/Uridylate_kinase"/>
</dbReference>
<evidence type="ECO:0000256" key="6">
    <source>
        <dbReference type="ARBA" id="ARBA00047872"/>
    </source>
</evidence>
<dbReference type="AlphaFoldDB" id="I1C263"/>
<dbReference type="SUPFAM" id="SSF55021">
    <property type="entry name" value="ACT-like"/>
    <property type="match status" value="2"/>
</dbReference>
<dbReference type="InParanoid" id="I1C263"/>
<dbReference type="PROSITE" id="PS51671">
    <property type="entry name" value="ACT"/>
    <property type="match status" value="1"/>
</dbReference>
<evidence type="ECO:0000256" key="3">
    <source>
        <dbReference type="ARBA" id="ARBA00022741"/>
    </source>
</evidence>
<dbReference type="OMA" id="CQLAHEG"/>
<comment type="catalytic activity">
    <reaction evidence="6 7">
        <text>L-aspartate + ATP = 4-phospho-L-aspartate + ADP</text>
        <dbReference type="Rhea" id="RHEA:23776"/>
        <dbReference type="ChEBI" id="CHEBI:29991"/>
        <dbReference type="ChEBI" id="CHEBI:30616"/>
        <dbReference type="ChEBI" id="CHEBI:57535"/>
        <dbReference type="ChEBI" id="CHEBI:456216"/>
        <dbReference type="EC" id="2.7.2.4"/>
    </reaction>
</comment>
<evidence type="ECO:0000256" key="7">
    <source>
        <dbReference type="RuleBase" id="RU003448"/>
    </source>
</evidence>
<evidence type="ECO:0000256" key="5">
    <source>
        <dbReference type="ARBA" id="ARBA00022840"/>
    </source>
</evidence>
<dbReference type="Gene3D" id="3.30.2130.10">
    <property type="entry name" value="VC0802-like"/>
    <property type="match status" value="1"/>
</dbReference>
<dbReference type="Proteomes" id="UP000009138">
    <property type="component" value="Unassembled WGS sequence"/>
</dbReference>
<evidence type="ECO:0000256" key="4">
    <source>
        <dbReference type="ARBA" id="ARBA00022777"/>
    </source>
</evidence>
<sequence>MDICFRKYLKTNRVAIVCSARSGDTKEKGTTNRLLEAVEKSLEESDEYQSIVNTIRNDHIKTARSIIKNPEILLILEIQLKNEFIKLSSFLEAAKIIGEVSPRSRDVIVGMGEKLSCIVITAVINRVLHGCGDSVPVLTGFFGPVPGGLLSKIGRGYTDLCAALTAVGLKSEELQIWKEVDGIFTVDPHKVSTSRLLPIISPEEAAELSYYGSEVIHPFTMEQIIRAEIPVRIKNVMNPSGPGSIIFPEKKKLVTCGIFTQPLEDLTQCRMDSSGNRPTAVTVKDKICVVNVKLNHRNRSHIVLAKLFGILDKYHVPVDLVSTSNADVSLALSSKVAEKSLRQALMELKDLGMINVTQNMVIVSLIGKHMKDTIGVASEMFTSLAESGINIEIISQGASKINISCVVKEKHALTALQTIHRKLLDVDSNIEHVTNEITNSSL</sequence>
<dbReference type="EC" id="2.7.2.4" evidence="7"/>
<keyword evidence="10" id="KW-1185">Reference proteome</keyword>
<dbReference type="GO" id="GO:0005829">
    <property type="term" value="C:cytosol"/>
    <property type="evidence" value="ECO:0007669"/>
    <property type="project" value="TreeGrafter"/>
</dbReference>
<keyword evidence="2 7" id="KW-0808">Transferase</keyword>
<dbReference type="InterPro" id="IPR002912">
    <property type="entry name" value="ACT_dom"/>
</dbReference>
<dbReference type="SUPFAM" id="SSF53633">
    <property type="entry name" value="Carbamate kinase-like"/>
    <property type="match status" value="1"/>
</dbReference>
<dbReference type="EMBL" id="CH476736">
    <property type="protein sequence ID" value="EIE82543.1"/>
    <property type="molecule type" value="Genomic_DNA"/>
</dbReference>
<dbReference type="OrthoDB" id="4323675at2759"/>
<accession>I1C263</accession>
<dbReference type="InterPro" id="IPR036393">
    <property type="entry name" value="AceGlu_kinase-like_sf"/>
</dbReference>
<gene>
    <name evidence="9" type="ORF">RO3G_07248</name>
</gene>
<evidence type="ECO:0000256" key="1">
    <source>
        <dbReference type="ARBA" id="ARBA00010122"/>
    </source>
</evidence>
<dbReference type="eggNOG" id="KOG0456">
    <property type="taxonomic scope" value="Eukaryota"/>
</dbReference>
<dbReference type="RefSeq" id="XP_067517939.1">
    <property type="nucleotide sequence ID" value="XM_067661838.1"/>
</dbReference>
<dbReference type="GO" id="GO:0004072">
    <property type="term" value="F:aspartate kinase activity"/>
    <property type="evidence" value="ECO:0007669"/>
    <property type="project" value="UniProtKB-EC"/>
</dbReference>
<dbReference type="STRING" id="246409.I1C263"/>
<dbReference type="InterPro" id="IPR045865">
    <property type="entry name" value="ACT-like_dom_sf"/>
</dbReference>
<keyword evidence="3" id="KW-0547">Nucleotide-binding</keyword>
<dbReference type="NCBIfam" id="TIGR00657">
    <property type="entry name" value="asp_kinases"/>
    <property type="match status" value="1"/>
</dbReference>
<reference evidence="9 10" key="1">
    <citation type="journal article" date="2009" name="PLoS Genet.">
        <title>Genomic analysis of the basal lineage fungus Rhizopus oryzae reveals a whole-genome duplication.</title>
        <authorList>
            <person name="Ma L.-J."/>
            <person name="Ibrahim A.S."/>
            <person name="Skory C."/>
            <person name="Grabherr M.G."/>
            <person name="Burger G."/>
            <person name="Butler M."/>
            <person name="Elias M."/>
            <person name="Idnurm A."/>
            <person name="Lang B.F."/>
            <person name="Sone T."/>
            <person name="Abe A."/>
            <person name="Calvo S.E."/>
            <person name="Corrochano L.M."/>
            <person name="Engels R."/>
            <person name="Fu J."/>
            <person name="Hansberg W."/>
            <person name="Kim J.-M."/>
            <person name="Kodira C.D."/>
            <person name="Koehrsen M.J."/>
            <person name="Liu B."/>
            <person name="Miranda-Saavedra D."/>
            <person name="O'Leary S."/>
            <person name="Ortiz-Castellanos L."/>
            <person name="Poulter R."/>
            <person name="Rodriguez-Romero J."/>
            <person name="Ruiz-Herrera J."/>
            <person name="Shen Y.-Q."/>
            <person name="Zeng Q."/>
            <person name="Galagan J."/>
            <person name="Birren B.W."/>
            <person name="Cuomo C.A."/>
            <person name="Wickes B.L."/>
        </authorList>
    </citation>
    <scope>NUCLEOTIDE SEQUENCE [LARGE SCALE GENOMIC DNA]</scope>
    <source>
        <strain evidence="10">RA 99-880 / ATCC MYA-4621 / FGSC 9543 / NRRL 43880</strain>
    </source>
</reference>
<keyword evidence="4 7" id="KW-0418">Kinase</keyword>
<dbReference type="PANTHER" id="PTHR21499">
    <property type="entry name" value="ASPARTATE KINASE"/>
    <property type="match status" value="1"/>
</dbReference>
<feature type="domain" description="ACT" evidence="8">
    <location>
        <begin position="365"/>
        <end position="442"/>
    </location>
</feature>
<dbReference type="InterPro" id="IPR054352">
    <property type="entry name" value="ACT_Aspartokinase"/>
</dbReference>
<dbReference type="Pfam" id="PF22468">
    <property type="entry name" value="ACT_9"/>
    <property type="match status" value="1"/>
</dbReference>
<comment type="similarity">
    <text evidence="1 7">Belongs to the aspartokinase family.</text>
</comment>
<evidence type="ECO:0000313" key="10">
    <source>
        <dbReference type="Proteomes" id="UP000009138"/>
    </source>
</evidence>
<evidence type="ECO:0000313" key="9">
    <source>
        <dbReference type="EMBL" id="EIE82543.1"/>
    </source>
</evidence>
<dbReference type="VEuPathDB" id="FungiDB:RO3G_07248"/>
<dbReference type="Gene3D" id="3.40.1160.10">
    <property type="entry name" value="Acetylglutamate kinase-like"/>
    <property type="match status" value="2"/>
</dbReference>
<dbReference type="InterPro" id="IPR005260">
    <property type="entry name" value="Asp_kin_monofn"/>
</dbReference>
<keyword evidence="5" id="KW-0067">ATP-binding</keyword>
<name>I1C263_RHIO9</name>
<organism evidence="9 10">
    <name type="scientific">Rhizopus delemar (strain RA 99-880 / ATCC MYA-4621 / FGSC 9543 / NRRL 43880)</name>
    <name type="common">Mucormycosis agent</name>
    <name type="synonym">Rhizopus arrhizus var. delemar</name>
    <dbReference type="NCBI Taxonomy" id="246409"/>
    <lineage>
        <taxon>Eukaryota</taxon>
        <taxon>Fungi</taxon>
        <taxon>Fungi incertae sedis</taxon>
        <taxon>Mucoromycota</taxon>
        <taxon>Mucoromycotina</taxon>
        <taxon>Mucoromycetes</taxon>
        <taxon>Mucorales</taxon>
        <taxon>Mucorineae</taxon>
        <taxon>Rhizopodaceae</taxon>
        <taxon>Rhizopus</taxon>
    </lineage>
</organism>
<dbReference type="GO" id="GO:0005524">
    <property type="term" value="F:ATP binding"/>
    <property type="evidence" value="ECO:0007669"/>
    <property type="project" value="UniProtKB-KW"/>
</dbReference>
<dbReference type="Pfam" id="PF00696">
    <property type="entry name" value="AA_kinase"/>
    <property type="match status" value="1"/>
</dbReference>
<evidence type="ECO:0000256" key="2">
    <source>
        <dbReference type="ARBA" id="ARBA00022679"/>
    </source>
</evidence>
<dbReference type="PANTHER" id="PTHR21499:SF59">
    <property type="entry name" value="ASPARTOKINASE"/>
    <property type="match status" value="1"/>
</dbReference>
<dbReference type="PIRSF" id="PIRSF000726">
    <property type="entry name" value="Asp_kin"/>
    <property type="match status" value="1"/>
</dbReference>
<dbReference type="GeneID" id="93614219"/>
<dbReference type="FunFam" id="3.30.2130.10:FF:000001">
    <property type="entry name" value="Bifunctional aspartokinase/homoserine dehydrogenase"/>
    <property type="match status" value="1"/>
</dbReference>
<dbReference type="GO" id="GO:0009089">
    <property type="term" value="P:lysine biosynthetic process via diaminopimelate"/>
    <property type="evidence" value="ECO:0007669"/>
    <property type="project" value="InterPro"/>
</dbReference>
<protein>
    <recommendedName>
        <fullName evidence="7">Aspartokinase</fullName>
        <ecNumber evidence="7">2.7.2.4</ecNumber>
    </recommendedName>
</protein>
<dbReference type="InterPro" id="IPR001341">
    <property type="entry name" value="Asp_kinase"/>
</dbReference>